<protein>
    <submittedName>
        <fullName evidence="1">Uncharacterized protein</fullName>
    </submittedName>
</protein>
<keyword evidence="2" id="KW-1185">Reference proteome</keyword>
<dbReference type="Proteomes" id="UP000195840">
    <property type="component" value="Unassembled WGS sequence"/>
</dbReference>
<organism evidence="1 2">
    <name type="scientific">Yersinia kristensenii</name>
    <dbReference type="NCBI Taxonomy" id="28152"/>
    <lineage>
        <taxon>Bacteria</taxon>
        <taxon>Pseudomonadati</taxon>
        <taxon>Pseudomonadota</taxon>
        <taxon>Gammaproteobacteria</taxon>
        <taxon>Enterobacterales</taxon>
        <taxon>Yersiniaceae</taxon>
        <taxon>Yersinia</taxon>
    </lineage>
</organism>
<proteinExistence type="predicted"/>
<reference evidence="1 2" key="1">
    <citation type="submission" date="2017-05" db="EMBL/GenBank/DDBJ databases">
        <title>Whole genome sequencing of Yersinia kristensenii.</title>
        <authorList>
            <person name="Campioni F."/>
        </authorList>
    </citation>
    <scope>NUCLEOTIDE SEQUENCE [LARGE SCALE GENOMIC DNA]</scope>
    <source>
        <strain evidence="1 2">CFSAN060538</strain>
    </source>
</reference>
<evidence type="ECO:0000313" key="1">
    <source>
        <dbReference type="EMBL" id="OVZ79874.1"/>
    </source>
</evidence>
<sequence>MNWSQHRPIDISKIRGLALFLIMPNSEQHVALPHRRNKRLTRNETKEVARKALNMHWIV</sequence>
<gene>
    <name evidence="1" type="ORF">CBW52_13440</name>
</gene>
<name>A0AB73QAL3_YERKR</name>
<dbReference type="AlphaFoldDB" id="A0AB73QAL3"/>
<dbReference type="EMBL" id="NHOG01000015">
    <property type="protein sequence ID" value="OVZ79874.1"/>
    <property type="molecule type" value="Genomic_DNA"/>
</dbReference>
<evidence type="ECO:0000313" key="2">
    <source>
        <dbReference type="Proteomes" id="UP000195840"/>
    </source>
</evidence>
<accession>A0AB73QAL3</accession>
<comment type="caution">
    <text evidence="1">The sequence shown here is derived from an EMBL/GenBank/DDBJ whole genome shotgun (WGS) entry which is preliminary data.</text>
</comment>